<protein>
    <submittedName>
        <fullName evidence="2">Lipid A deacylase LpxR family protein</fullName>
    </submittedName>
</protein>
<dbReference type="InterPro" id="IPR037107">
    <property type="entry name" value="Put_OMP_sf"/>
</dbReference>
<dbReference type="RefSeq" id="WP_370397047.1">
    <property type="nucleotide sequence ID" value="NZ_JALBUT010000005.1"/>
</dbReference>
<evidence type="ECO:0000313" key="3">
    <source>
        <dbReference type="Proteomes" id="UP001275932"/>
    </source>
</evidence>
<dbReference type="Pfam" id="PF09982">
    <property type="entry name" value="LpxR"/>
    <property type="match status" value="1"/>
</dbReference>
<dbReference type="EMBL" id="JALBUT010000005">
    <property type="protein sequence ID" value="MDX8415600.1"/>
    <property type="molecule type" value="Genomic_DNA"/>
</dbReference>
<feature type="signal peptide" evidence="1">
    <location>
        <begin position="1"/>
        <end position="24"/>
    </location>
</feature>
<keyword evidence="1" id="KW-0732">Signal</keyword>
<dbReference type="Gene3D" id="2.40.128.140">
    <property type="entry name" value="Outer membrane protein"/>
    <property type="match status" value="1"/>
</dbReference>
<name>A0ABU4WJ27_9BACT</name>
<feature type="chain" id="PRO_5045764833" evidence="1">
    <location>
        <begin position="25"/>
        <end position="336"/>
    </location>
</feature>
<proteinExistence type="predicted"/>
<sequence>MKNLKALSIALSILLGFFAQLSRAEECPARKSSIYFIAENDIGFSDRYYTNGLKLTYLSPSDDWLLNKLQFKFLRLLNSDKSAQTTQSLSLGQDMYVSYDIDDTNPPMTDRPYAGWLYITDGTHIATKNTLDSFAITIGVVGEISGAEYTQKRYHEFINVDRPMGWDTQLKNEPAFTISLNHSERVFEHSLSDNFRTDFICSAGANLGTVSTEGIVKGLWRFGFNMPYSFDAARIEFSSSQQVEYAMQNRPDWHAYIYAGFVGKAVGYNMFLDGNVLRKYDRSVDKEWLVGELNFGASLRYKDFYVSYSWCVRSKEYKTQRGGVQYFSALMIGGTF</sequence>
<evidence type="ECO:0000256" key="1">
    <source>
        <dbReference type="SAM" id="SignalP"/>
    </source>
</evidence>
<keyword evidence="3" id="KW-1185">Reference proteome</keyword>
<reference evidence="2 3" key="1">
    <citation type="submission" date="2022-03" db="EMBL/GenBank/DDBJ databases">
        <title>Novel taxa within the pig intestine.</title>
        <authorList>
            <person name="Wylensek D."/>
            <person name="Bishof K."/>
            <person name="Afrizal A."/>
            <person name="Clavel T."/>
        </authorList>
    </citation>
    <scope>NUCLEOTIDE SEQUENCE [LARGE SCALE GENOMIC DNA]</scope>
    <source>
        <strain evidence="2 3">CLA-KB-P66</strain>
    </source>
</reference>
<dbReference type="InterPro" id="IPR018707">
    <property type="entry name" value="LpxR"/>
</dbReference>
<accession>A0ABU4WJ27</accession>
<gene>
    <name evidence="2" type="ORF">MOX91_05325</name>
</gene>
<organism evidence="2 3">
    <name type="scientific">Intestinicryptomonas porci</name>
    <dbReference type="NCBI Taxonomy" id="2926320"/>
    <lineage>
        <taxon>Bacteria</taxon>
        <taxon>Pseudomonadati</taxon>
        <taxon>Verrucomicrobiota</taxon>
        <taxon>Opitutia</taxon>
        <taxon>Opitutales</taxon>
        <taxon>Intestinicryptomonaceae</taxon>
        <taxon>Intestinicryptomonas</taxon>
    </lineage>
</organism>
<evidence type="ECO:0000313" key="2">
    <source>
        <dbReference type="EMBL" id="MDX8415600.1"/>
    </source>
</evidence>
<comment type="caution">
    <text evidence="2">The sequence shown here is derived from an EMBL/GenBank/DDBJ whole genome shotgun (WGS) entry which is preliminary data.</text>
</comment>
<dbReference type="Proteomes" id="UP001275932">
    <property type="component" value="Unassembled WGS sequence"/>
</dbReference>